<dbReference type="PANTHER" id="PTHR43557:SF2">
    <property type="entry name" value="RIESKE DOMAIN-CONTAINING PROTEIN-RELATED"/>
    <property type="match status" value="1"/>
</dbReference>
<comment type="similarity">
    <text evidence="2">Belongs to the FAD-dependent oxidoreductase family.</text>
</comment>
<dbReference type="InterPro" id="IPR036188">
    <property type="entry name" value="FAD/NAD-bd_sf"/>
</dbReference>
<dbReference type="Gene3D" id="3.50.50.60">
    <property type="entry name" value="FAD/NAD(P)-binding domain"/>
    <property type="match status" value="2"/>
</dbReference>
<proteinExistence type="inferred from homology"/>
<dbReference type="PRINTS" id="PR00411">
    <property type="entry name" value="PNDRDTASEI"/>
</dbReference>
<keyword evidence="4" id="KW-0274">FAD</keyword>
<dbReference type="InterPro" id="IPR016156">
    <property type="entry name" value="FAD/NAD-linked_Rdtase_dimer_sf"/>
</dbReference>
<dbReference type="EMBL" id="HBGH01009826">
    <property type="protein sequence ID" value="CAD9233376.1"/>
    <property type="molecule type" value="Transcribed_RNA"/>
</dbReference>
<feature type="domain" description="Monodehydroascorbate reductase 3-like C-terminal" evidence="9">
    <location>
        <begin position="342"/>
        <end position="415"/>
    </location>
</feature>
<dbReference type="SUPFAM" id="SSF55424">
    <property type="entry name" value="FAD/NAD-linked reductases, dimerisation (C-terminal) domain"/>
    <property type="match status" value="1"/>
</dbReference>
<dbReference type="Pfam" id="PF07992">
    <property type="entry name" value="Pyr_redox_2"/>
    <property type="match status" value="1"/>
</dbReference>
<gene>
    <name evidence="10" type="ORF">CCAE0312_LOCUS5462</name>
</gene>
<evidence type="ECO:0000256" key="2">
    <source>
        <dbReference type="ARBA" id="ARBA00006442"/>
    </source>
</evidence>
<dbReference type="InterPro" id="IPR050446">
    <property type="entry name" value="FAD-oxidoreductase/Apoptosis"/>
</dbReference>
<evidence type="ECO:0000256" key="4">
    <source>
        <dbReference type="ARBA" id="ARBA00022827"/>
    </source>
</evidence>
<sequence>MVTSRKVIVVGAGNAAGYVAKTIVDKGVLRGEVMIIGREGYAPYERPALSKAFLFGNPPARLPGFHTCVGGGGSRQPPEWYTENGIELLLNHNVTAIDVAAKKVTTASGEEYVAEHLVLATGAAPIVLGTTPGHDSKGIFYLREYDDGLNLYEALKDRTGQTCIVIGGGYIGLETAAAATTMGLKVKMVFPEGNIMPRLFTPEIAKKYEDFYAAKGIEILKEGRLCSEFLADESGNVRGILCKRNEEVEEISGDMVIVGVGARANTSLVRDQLDMDMGGVKVNGKLETSAPGVYAIGDIATFPLKMYDGRMTRMEHVANARAMAEHVVQVIAGITTEDYDYLPYFYSRVFNLSWQFFGDSIGNCTVVGDFSPKILAIWVDSGKVMGVFMESPTSDDTSSLKKIALARPSVDESELASKSSADEALSLLVAAL</sequence>
<dbReference type="AlphaFoldDB" id="A0A7S1XE02"/>
<evidence type="ECO:0000259" key="9">
    <source>
        <dbReference type="Pfam" id="PF21791"/>
    </source>
</evidence>
<dbReference type="EC" id="1.6.5.4" evidence="7"/>
<dbReference type="InterPro" id="IPR023753">
    <property type="entry name" value="FAD/NAD-binding_dom"/>
</dbReference>
<evidence type="ECO:0000256" key="3">
    <source>
        <dbReference type="ARBA" id="ARBA00022630"/>
    </source>
</evidence>
<keyword evidence="5" id="KW-0560">Oxidoreductase</keyword>
<evidence type="ECO:0000256" key="7">
    <source>
        <dbReference type="ARBA" id="ARBA00038920"/>
    </source>
</evidence>
<evidence type="ECO:0000256" key="6">
    <source>
        <dbReference type="ARBA" id="ARBA00023027"/>
    </source>
</evidence>
<dbReference type="PRINTS" id="PR00368">
    <property type="entry name" value="FADPNR"/>
</dbReference>
<evidence type="ECO:0000256" key="5">
    <source>
        <dbReference type="ARBA" id="ARBA00023002"/>
    </source>
</evidence>
<reference evidence="10" key="1">
    <citation type="submission" date="2021-01" db="EMBL/GenBank/DDBJ databases">
        <authorList>
            <person name="Corre E."/>
            <person name="Pelletier E."/>
            <person name="Niang G."/>
            <person name="Scheremetjew M."/>
            <person name="Finn R."/>
            <person name="Kale V."/>
            <person name="Holt S."/>
            <person name="Cochrane G."/>
            <person name="Meng A."/>
            <person name="Brown T."/>
            <person name="Cohen L."/>
        </authorList>
    </citation>
    <scope>NUCLEOTIDE SEQUENCE</scope>
    <source>
        <strain evidence="10">SAG 36.94</strain>
    </source>
</reference>
<name>A0A7S1XE02_9RHOD</name>
<dbReference type="PANTHER" id="PTHR43557">
    <property type="entry name" value="APOPTOSIS-INDUCING FACTOR 1"/>
    <property type="match status" value="1"/>
</dbReference>
<evidence type="ECO:0000256" key="1">
    <source>
        <dbReference type="ARBA" id="ARBA00001974"/>
    </source>
</evidence>
<dbReference type="Gene3D" id="3.30.390.30">
    <property type="match status" value="1"/>
</dbReference>
<dbReference type="GO" id="GO:0005737">
    <property type="term" value="C:cytoplasm"/>
    <property type="evidence" value="ECO:0007669"/>
    <property type="project" value="TreeGrafter"/>
</dbReference>
<dbReference type="GO" id="GO:0016656">
    <property type="term" value="F:monodehydroascorbate reductase (NADH) activity"/>
    <property type="evidence" value="ECO:0007669"/>
    <property type="project" value="UniProtKB-EC"/>
</dbReference>
<dbReference type="Pfam" id="PF21791">
    <property type="entry name" value="MDHAR3-like_C"/>
    <property type="match status" value="1"/>
</dbReference>
<feature type="domain" description="FAD/NAD(P)-binding" evidence="8">
    <location>
        <begin position="6"/>
        <end position="324"/>
    </location>
</feature>
<keyword evidence="6" id="KW-0520">NAD</keyword>
<organism evidence="10">
    <name type="scientific">Compsopogon caeruleus</name>
    <dbReference type="NCBI Taxonomy" id="31354"/>
    <lineage>
        <taxon>Eukaryota</taxon>
        <taxon>Rhodophyta</taxon>
        <taxon>Compsopogonophyceae</taxon>
        <taxon>Compsopogonales</taxon>
        <taxon>Compsopogonaceae</taxon>
        <taxon>Compsopogon</taxon>
    </lineage>
</organism>
<evidence type="ECO:0000313" key="10">
    <source>
        <dbReference type="EMBL" id="CAD9233376.1"/>
    </source>
</evidence>
<comment type="cofactor">
    <cofactor evidence="1">
        <name>FAD</name>
        <dbReference type="ChEBI" id="CHEBI:57692"/>
    </cofactor>
</comment>
<protein>
    <recommendedName>
        <fullName evidence="7">monodehydroascorbate reductase (NADH)</fullName>
        <ecNumber evidence="7">1.6.5.4</ecNumber>
    </recommendedName>
</protein>
<keyword evidence="3" id="KW-0285">Flavoprotein</keyword>
<accession>A0A7S1XE02</accession>
<dbReference type="SUPFAM" id="SSF51905">
    <property type="entry name" value="FAD/NAD(P)-binding domain"/>
    <property type="match status" value="2"/>
</dbReference>
<dbReference type="InterPro" id="IPR048618">
    <property type="entry name" value="MDHAR3-like_C"/>
</dbReference>
<evidence type="ECO:0000259" key="8">
    <source>
        <dbReference type="Pfam" id="PF07992"/>
    </source>
</evidence>